<evidence type="ECO:0000256" key="1">
    <source>
        <dbReference type="ARBA" id="ARBA00022741"/>
    </source>
</evidence>
<evidence type="ECO:0000256" key="2">
    <source>
        <dbReference type="ARBA" id="ARBA00022840"/>
    </source>
</evidence>
<proteinExistence type="predicted"/>
<evidence type="ECO:0000259" key="3">
    <source>
        <dbReference type="Pfam" id="PF01591"/>
    </source>
</evidence>
<dbReference type="AlphaFoldDB" id="A0A9P8Q4Z8"/>
<reference evidence="4" key="1">
    <citation type="journal article" date="2021" name="Open Biol.">
        <title>Shared evolutionary footprints suggest mitochondrial oxidative damage underlies multiple complex I losses in fungi.</title>
        <authorList>
            <person name="Schikora-Tamarit M.A."/>
            <person name="Marcet-Houben M."/>
            <person name="Nosek J."/>
            <person name="Gabaldon T."/>
        </authorList>
    </citation>
    <scope>NUCLEOTIDE SEQUENCE</scope>
    <source>
        <strain evidence="4">CBS2887</strain>
    </source>
</reference>
<sequence>MCKPKRTTSLTMPNNNNRTVIIMVGLPARGKSYITKKINNYLSWSGYSTKLFNVGNKRRTQAGVNENHRFDFFDPTNLSNVQCRDQLALESMNELLDFLHLEKGDLGIFDATNSTLERRDMLIQYIIRYSDSCGELFNVLFLESVCDDSDLIDKNVFLKLQGPDYKNCEDRDQALADFRKRLSNYERCYITMSSKEIQALGRKYPNQVNLSFIKIINIYELSSFNLNCKILRHLNKFLLNFNNYEKNIYITLDPSNVERFHEFDIREELHHLHVFSEAGFSEVSEDRHQLISDLEAIESNLIIVNDDFVKLNLILKYYNIQNFTFTEDSSSRDLIYCINTSHYNDKLTTFESKVQVCQCDSEWATNTDAIPTLSSSSLSSRSNSSNNITTPIDSFADLPKLSAKFNKIMEEFVNTEGELQS</sequence>
<keyword evidence="1" id="KW-0547">Nucleotide-binding</keyword>
<dbReference type="EMBL" id="JAEUBG010003198">
    <property type="protein sequence ID" value="KAH3683235.1"/>
    <property type="molecule type" value="Genomic_DNA"/>
</dbReference>
<dbReference type="InterPro" id="IPR013079">
    <property type="entry name" value="6Phosfructo_kin"/>
</dbReference>
<evidence type="ECO:0000313" key="4">
    <source>
        <dbReference type="EMBL" id="KAH3683235.1"/>
    </source>
</evidence>
<dbReference type="GO" id="GO:0006000">
    <property type="term" value="P:fructose metabolic process"/>
    <property type="evidence" value="ECO:0007669"/>
    <property type="project" value="InterPro"/>
</dbReference>
<dbReference type="Gene3D" id="3.40.50.300">
    <property type="entry name" value="P-loop containing nucleotide triphosphate hydrolases"/>
    <property type="match status" value="1"/>
</dbReference>
<dbReference type="GO" id="GO:0003873">
    <property type="term" value="F:6-phosphofructo-2-kinase activity"/>
    <property type="evidence" value="ECO:0007669"/>
    <property type="project" value="InterPro"/>
</dbReference>
<dbReference type="InterPro" id="IPR027417">
    <property type="entry name" value="P-loop_NTPase"/>
</dbReference>
<dbReference type="GO" id="GO:0005829">
    <property type="term" value="C:cytosol"/>
    <property type="evidence" value="ECO:0007669"/>
    <property type="project" value="TreeGrafter"/>
</dbReference>
<feature type="domain" description="6-phosphofructo-2-kinase" evidence="3">
    <location>
        <begin position="11"/>
        <end position="242"/>
    </location>
</feature>
<protein>
    <recommendedName>
        <fullName evidence="3">6-phosphofructo-2-kinase domain-containing protein</fullName>
    </recommendedName>
</protein>
<reference evidence="4" key="2">
    <citation type="submission" date="2021-01" db="EMBL/GenBank/DDBJ databases">
        <authorList>
            <person name="Schikora-Tamarit M.A."/>
        </authorList>
    </citation>
    <scope>NUCLEOTIDE SEQUENCE</scope>
    <source>
        <strain evidence="4">CBS2887</strain>
    </source>
</reference>
<gene>
    <name evidence="4" type="ORF">WICPIJ_005793</name>
</gene>
<dbReference type="PANTHER" id="PTHR10606:SF32">
    <property type="entry name" value="6-PHOSPHOFRUCTO-2-KINASE 1"/>
    <property type="match status" value="1"/>
</dbReference>
<dbReference type="GO" id="GO:0005524">
    <property type="term" value="F:ATP binding"/>
    <property type="evidence" value="ECO:0007669"/>
    <property type="project" value="UniProtKB-KW"/>
</dbReference>
<dbReference type="GO" id="GO:0006003">
    <property type="term" value="P:fructose 2,6-bisphosphate metabolic process"/>
    <property type="evidence" value="ECO:0007669"/>
    <property type="project" value="InterPro"/>
</dbReference>
<dbReference type="SUPFAM" id="SSF52540">
    <property type="entry name" value="P-loop containing nucleoside triphosphate hydrolases"/>
    <property type="match status" value="1"/>
</dbReference>
<dbReference type="FunFam" id="3.40.50.300:FF:000644">
    <property type="entry name" value="GpmB, Fructose-2,6-bisphosphatase"/>
    <property type="match status" value="1"/>
</dbReference>
<keyword evidence="5" id="KW-1185">Reference proteome</keyword>
<name>A0A9P8Q4Z8_WICPI</name>
<dbReference type="Proteomes" id="UP000774326">
    <property type="component" value="Unassembled WGS sequence"/>
</dbReference>
<comment type="caution">
    <text evidence="4">The sequence shown here is derived from an EMBL/GenBank/DDBJ whole genome shotgun (WGS) entry which is preliminary data.</text>
</comment>
<dbReference type="PANTHER" id="PTHR10606">
    <property type="entry name" value="6-PHOSPHOFRUCTO-2-KINASE/FRUCTOSE-2,6-BISPHOSPHATASE"/>
    <property type="match status" value="1"/>
</dbReference>
<dbReference type="InterPro" id="IPR003094">
    <property type="entry name" value="6Pfruct_kin"/>
</dbReference>
<organism evidence="4 5">
    <name type="scientific">Wickerhamomyces pijperi</name>
    <name type="common">Yeast</name>
    <name type="synonym">Pichia pijperi</name>
    <dbReference type="NCBI Taxonomy" id="599730"/>
    <lineage>
        <taxon>Eukaryota</taxon>
        <taxon>Fungi</taxon>
        <taxon>Dikarya</taxon>
        <taxon>Ascomycota</taxon>
        <taxon>Saccharomycotina</taxon>
        <taxon>Saccharomycetes</taxon>
        <taxon>Phaffomycetales</taxon>
        <taxon>Wickerhamomycetaceae</taxon>
        <taxon>Wickerhamomyces</taxon>
    </lineage>
</organism>
<accession>A0A9P8Q4Z8</accession>
<evidence type="ECO:0000313" key="5">
    <source>
        <dbReference type="Proteomes" id="UP000774326"/>
    </source>
</evidence>
<keyword evidence="2" id="KW-0067">ATP-binding</keyword>
<dbReference type="OrthoDB" id="267323at2759"/>
<dbReference type="Pfam" id="PF01591">
    <property type="entry name" value="6PF2K"/>
    <property type="match status" value="1"/>
</dbReference>